<organism evidence="2 3">
    <name type="scientific">Paenarthrobacter aurescens</name>
    <name type="common">Arthrobacter aurescens</name>
    <dbReference type="NCBI Taxonomy" id="43663"/>
    <lineage>
        <taxon>Bacteria</taxon>
        <taxon>Bacillati</taxon>
        <taxon>Actinomycetota</taxon>
        <taxon>Actinomycetes</taxon>
        <taxon>Micrococcales</taxon>
        <taxon>Micrococcaceae</taxon>
        <taxon>Paenarthrobacter</taxon>
    </lineage>
</organism>
<accession>A0A4Y3NEK1</accession>
<evidence type="ECO:0000256" key="1">
    <source>
        <dbReference type="SAM" id="Phobius"/>
    </source>
</evidence>
<dbReference type="RefSeq" id="WP_268891908.1">
    <property type="nucleotide sequence ID" value="NZ_BAAAWK010000001.1"/>
</dbReference>
<reference evidence="2 3" key="1">
    <citation type="submission" date="2019-06" db="EMBL/GenBank/DDBJ databases">
        <title>Whole genome shotgun sequence of Paenarthrobacter aurescens NBRC 12136.</title>
        <authorList>
            <person name="Hosoyama A."/>
            <person name="Uohara A."/>
            <person name="Ohji S."/>
            <person name="Ichikawa N."/>
        </authorList>
    </citation>
    <scope>NUCLEOTIDE SEQUENCE [LARGE SCALE GENOMIC DNA]</scope>
    <source>
        <strain evidence="2 3">NBRC 12136</strain>
    </source>
</reference>
<keyword evidence="1" id="KW-0472">Membrane</keyword>
<gene>
    <name evidence="2" type="ORF">AAU01_02160</name>
</gene>
<proteinExistence type="predicted"/>
<keyword evidence="3" id="KW-1185">Reference proteome</keyword>
<dbReference type="NCBIfam" id="NF041808">
    <property type="entry name" value="daptide_123"/>
    <property type="match status" value="1"/>
</dbReference>
<protein>
    <submittedName>
        <fullName evidence="2">Uncharacterized protein</fullName>
    </submittedName>
</protein>
<evidence type="ECO:0000313" key="2">
    <source>
        <dbReference type="EMBL" id="GEB17461.1"/>
    </source>
</evidence>
<dbReference type="Proteomes" id="UP000317715">
    <property type="component" value="Unassembled WGS sequence"/>
</dbReference>
<keyword evidence="1" id="KW-1133">Transmembrane helix</keyword>
<keyword evidence="1" id="KW-0812">Transmembrane</keyword>
<evidence type="ECO:0000313" key="3">
    <source>
        <dbReference type="Proteomes" id="UP000317715"/>
    </source>
</evidence>
<dbReference type="EMBL" id="BJMD01000001">
    <property type="protein sequence ID" value="GEB17461.1"/>
    <property type="molecule type" value="Genomic_DNA"/>
</dbReference>
<comment type="caution">
    <text evidence="2">The sequence shown here is derived from an EMBL/GenBank/DDBJ whole genome shotgun (WGS) entry which is preliminary data.</text>
</comment>
<name>A0A4Y3NEK1_PAEAU</name>
<dbReference type="AlphaFoldDB" id="A0A4Y3NEK1"/>
<dbReference type="GeneID" id="97302322"/>
<sequence>MQNQLNISIQEIESMDTPDFNNWFIGVTQGVAIGVIAVSIT</sequence>
<feature type="transmembrane region" description="Helical" evidence="1">
    <location>
        <begin position="20"/>
        <end position="40"/>
    </location>
</feature>